<keyword evidence="4 9" id="KW-0547">Nucleotide-binding</keyword>
<comment type="caution">
    <text evidence="9">Lacks conserved residue(s) required for the propagation of feature annotation.</text>
</comment>
<dbReference type="EMBL" id="LBUE01000041">
    <property type="protein sequence ID" value="KKQ54363.1"/>
    <property type="molecule type" value="Genomic_DNA"/>
</dbReference>
<dbReference type="InterPro" id="IPR014729">
    <property type="entry name" value="Rossmann-like_a/b/a_fold"/>
</dbReference>
<evidence type="ECO:0000256" key="9">
    <source>
        <dbReference type="HAMAP-Rule" id="MF_00041"/>
    </source>
</evidence>
<evidence type="ECO:0000256" key="3">
    <source>
        <dbReference type="ARBA" id="ARBA00022723"/>
    </source>
</evidence>
<dbReference type="InterPro" id="IPR009080">
    <property type="entry name" value="tRNAsynth_Ia_anticodon-bd"/>
</dbReference>
<keyword evidence="2 9" id="KW-0436">Ligase</keyword>
<dbReference type="GO" id="GO:0008270">
    <property type="term" value="F:zinc ion binding"/>
    <property type="evidence" value="ECO:0007669"/>
    <property type="project" value="UniProtKB-UniRule"/>
</dbReference>
<dbReference type="EC" id="6.1.1.16" evidence="9"/>
<feature type="short sequence motif" description="'HIGH' region" evidence="9">
    <location>
        <begin position="29"/>
        <end position="39"/>
    </location>
</feature>
<evidence type="ECO:0000256" key="1">
    <source>
        <dbReference type="ARBA" id="ARBA00011245"/>
    </source>
</evidence>
<feature type="binding site" evidence="9">
    <location>
        <position position="243"/>
    </location>
    <ligand>
        <name>Zn(2+)</name>
        <dbReference type="ChEBI" id="CHEBI:29105"/>
    </ligand>
</feature>
<dbReference type="PRINTS" id="PR00983">
    <property type="entry name" value="TRNASYNTHCYS"/>
</dbReference>
<keyword evidence="5 9" id="KW-0862">Zinc</keyword>
<dbReference type="InterPro" id="IPR032678">
    <property type="entry name" value="tRNA-synt_1_cat_dom"/>
</dbReference>
<organism evidence="11 12">
    <name type="scientific">Candidatus Woesebacteria bacterium GW2011_GWC1_38_13</name>
    <dbReference type="NCBI Taxonomy" id="1618583"/>
    <lineage>
        <taxon>Bacteria</taxon>
        <taxon>Candidatus Woeseibacteriota</taxon>
    </lineage>
</organism>
<keyword evidence="9" id="KW-0963">Cytoplasm</keyword>
<sequence length="465" mass="53529">MQLYNTLTRKKEEFIPIDPPNVGVYSCGPTVYWNQHIGHMYAYVHWDILLRSLRNEGYNVKWVINITDVGHMTSDEDVGEDKMEKGAKRENLSVWQIADKYIAQFLDSVDKLGIKRPDILCRATEHINEQIELVKKMEVRGFTYKTSTGIVFDTSKFPAYAEFAKLKLAKQDAGSRVEVDKEKKNPWDFLLWVTNQPEHIMKWDSPWGVGFPGWHLECTAMSVKYLGEQFDIHTGGKEHVAVHHTNEIAQGFGAFGARTANYWLHNEWLTLKGEKISKSLGNMITISDVIEKGYDPLSVRYLILNSNYRRGMDFTWEALDGAQSALNKLRGQVIAAKDQKKRTELSPEKAEKVRNFQNDFDEALSDDLNVTKGLSVLWEVLKSNIPSVDKYELAMSFDEVLGFGLKNVARITYHVSREVQDLIDERYRLRKERKFDEADKVRKTIEEKGYTLIDDKKGSSVKLIS</sequence>
<comment type="cofactor">
    <cofactor evidence="9">
        <name>Zn(2+)</name>
        <dbReference type="ChEBI" id="CHEBI:29105"/>
    </cofactor>
    <text evidence="9">Binds 1 zinc ion per subunit.</text>
</comment>
<dbReference type="InterPro" id="IPR024909">
    <property type="entry name" value="Cys-tRNA/MSH_ligase"/>
</dbReference>
<dbReference type="HAMAP" id="MF_00041">
    <property type="entry name" value="Cys_tRNA_synth"/>
    <property type="match status" value="1"/>
</dbReference>
<dbReference type="STRING" id="1618583.US75_C0041G0004"/>
<comment type="catalytic activity">
    <reaction evidence="9">
        <text>tRNA(Cys) + L-cysteine + ATP = L-cysteinyl-tRNA(Cys) + AMP + diphosphate</text>
        <dbReference type="Rhea" id="RHEA:17773"/>
        <dbReference type="Rhea" id="RHEA-COMP:9661"/>
        <dbReference type="Rhea" id="RHEA-COMP:9679"/>
        <dbReference type="ChEBI" id="CHEBI:30616"/>
        <dbReference type="ChEBI" id="CHEBI:33019"/>
        <dbReference type="ChEBI" id="CHEBI:35235"/>
        <dbReference type="ChEBI" id="CHEBI:78442"/>
        <dbReference type="ChEBI" id="CHEBI:78517"/>
        <dbReference type="ChEBI" id="CHEBI:456215"/>
        <dbReference type="EC" id="6.1.1.16"/>
    </reaction>
</comment>
<keyword evidence="8 9" id="KW-0030">Aminoacyl-tRNA synthetase</keyword>
<comment type="subcellular location">
    <subcellularLocation>
        <location evidence="9">Cytoplasm</location>
    </subcellularLocation>
</comment>
<keyword evidence="3 9" id="KW-0479">Metal-binding</keyword>
<feature type="binding site" evidence="9">
    <location>
        <position position="247"/>
    </location>
    <ligand>
        <name>Zn(2+)</name>
        <dbReference type="ChEBI" id="CHEBI:29105"/>
    </ligand>
</feature>
<protein>
    <recommendedName>
        <fullName evidence="9">Cysteine--tRNA ligase</fullName>
        <ecNumber evidence="9">6.1.1.16</ecNumber>
    </recommendedName>
    <alternativeName>
        <fullName evidence="9">Cysteinyl-tRNA synthetase</fullName>
        <shortName evidence="9">CysRS</shortName>
    </alternativeName>
</protein>
<comment type="similarity">
    <text evidence="9">Belongs to the class-I aminoacyl-tRNA synthetase family.</text>
</comment>
<accession>A0A0G0IGA8</accession>
<dbReference type="PATRIC" id="fig|1618583.3.peg.1022"/>
<dbReference type="NCBIfam" id="TIGR00435">
    <property type="entry name" value="cysS"/>
    <property type="match status" value="1"/>
</dbReference>
<dbReference type="CDD" id="cd00672">
    <property type="entry name" value="CysRS_core"/>
    <property type="match status" value="1"/>
</dbReference>
<dbReference type="GO" id="GO:0005829">
    <property type="term" value="C:cytosol"/>
    <property type="evidence" value="ECO:0007669"/>
    <property type="project" value="TreeGrafter"/>
</dbReference>
<dbReference type="InterPro" id="IPR015803">
    <property type="entry name" value="Cys-tRNA-ligase"/>
</dbReference>
<keyword evidence="6 9" id="KW-0067">ATP-binding</keyword>
<dbReference type="Pfam" id="PF01406">
    <property type="entry name" value="tRNA-synt_1e"/>
    <property type="match status" value="1"/>
</dbReference>
<evidence type="ECO:0000256" key="7">
    <source>
        <dbReference type="ARBA" id="ARBA00022917"/>
    </source>
</evidence>
<dbReference type="SUPFAM" id="SSF52374">
    <property type="entry name" value="Nucleotidylyl transferase"/>
    <property type="match status" value="1"/>
</dbReference>
<name>A0A0G0IGA8_9BACT</name>
<evidence type="ECO:0000256" key="5">
    <source>
        <dbReference type="ARBA" id="ARBA00022833"/>
    </source>
</evidence>
<evidence type="ECO:0000259" key="10">
    <source>
        <dbReference type="Pfam" id="PF01406"/>
    </source>
</evidence>
<feature type="binding site" evidence="9">
    <location>
        <position position="27"/>
    </location>
    <ligand>
        <name>Zn(2+)</name>
        <dbReference type="ChEBI" id="CHEBI:29105"/>
    </ligand>
</feature>
<dbReference type="AlphaFoldDB" id="A0A0G0IGA8"/>
<dbReference type="SUPFAM" id="SSF47323">
    <property type="entry name" value="Anticodon-binding domain of a subclass of class I aminoacyl-tRNA synthetases"/>
    <property type="match status" value="1"/>
</dbReference>
<evidence type="ECO:0000256" key="6">
    <source>
        <dbReference type="ARBA" id="ARBA00022840"/>
    </source>
</evidence>
<dbReference type="GO" id="GO:0005524">
    <property type="term" value="F:ATP binding"/>
    <property type="evidence" value="ECO:0007669"/>
    <property type="project" value="UniProtKB-UniRule"/>
</dbReference>
<evidence type="ECO:0000256" key="2">
    <source>
        <dbReference type="ARBA" id="ARBA00022598"/>
    </source>
</evidence>
<comment type="caution">
    <text evidence="11">The sequence shown here is derived from an EMBL/GenBank/DDBJ whole genome shotgun (WGS) entry which is preliminary data.</text>
</comment>
<evidence type="ECO:0000313" key="11">
    <source>
        <dbReference type="EMBL" id="KKQ54363.1"/>
    </source>
</evidence>
<feature type="domain" description="tRNA synthetases class I catalytic" evidence="10">
    <location>
        <begin position="16"/>
        <end position="323"/>
    </location>
</feature>
<dbReference type="Gene3D" id="1.20.120.1910">
    <property type="entry name" value="Cysteine-tRNA ligase, C-terminal anti-codon recognition domain"/>
    <property type="match status" value="1"/>
</dbReference>
<evidence type="ECO:0000313" key="12">
    <source>
        <dbReference type="Proteomes" id="UP000034096"/>
    </source>
</evidence>
<gene>
    <name evidence="9" type="primary">cysS</name>
    <name evidence="11" type="ORF">US75_C0041G0004</name>
</gene>
<feature type="binding site" evidence="9">
    <location>
        <position position="278"/>
    </location>
    <ligand>
        <name>ATP</name>
        <dbReference type="ChEBI" id="CHEBI:30616"/>
    </ligand>
</feature>
<evidence type="ECO:0000256" key="8">
    <source>
        <dbReference type="ARBA" id="ARBA00023146"/>
    </source>
</evidence>
<evidence type="ECO:0000256" key="4">
    <source>
        <dbReference type="ARBA" id="ARBA00022741"/>
    </source>
</evidence>
<comment type="subunit">
    <text evidence="1 9">Monomer.</text>
</comment>
<proteinExistence type="inferred from homology"/>
<reference evidence="11 12" key="1">
    <citation type="journal article" date="2015" name="Nature">
        <title>rRNA introns, odd ribosomes, and small enigmatic genomes across a large radiation of phyla.</title>
        <authorList>
            <person name="Brown C.T."/>
            <person name="Hug L.A."/>
            <person name="Thomas B.C."/>
            <person name="Sharon I."/>
            <person name="Castelle C.J."/>
            <person name="Singh A."/>
            <person name="Wilkins M.J."/>
            <person name="Williams K.H."/>
            <person name="Banfield J.F."/>
        </authorList>
    </citation>
    <scope>NUCLEOTIDE SEQUENCE [LARGE SCALE GENOMIC DNA]</scope>
</reference>
<dbReference type="Proteomes" id="UP000034096">
    <property type="component" value="Unassembled WGS sequence"/>
</dbReference>
<dbReference type="GO" id="GO:0006423">
    <property type="term" value="P:cysteinyl-tRNA aminoacylation"/>
    <property type="evidence" value="ECO:0007669"/>
    <property type="project" value="UniProtKB-UniRule"/>
</dbReference>
<dbReference type="PANTHER" id="PTHR10890">
    <property type="entry name" value="CYSTEINYL-TRNA SYNTHETASE"/>
    <property type="match status" value="1"/>
</dbReference>
<keyword evidence="7 9" id="KW-0648">Protein biosynthesis</keyword>
<dbReference type="PANTHER" id="PTHR10890:SF3">
    <property type="entry name" value="CYSTEINE--TRNA LIGASE, CYTOPLASMIC"/>
    <property type="match status" value="1"/>
</dbReference>
<dbReference type="Gene3D" id="3.40.50.620">
    <property type="entry name" value="HUPs"/>
    <property type="match status" value="1"/>
</dbReference>
<feature type="binding site" evidence="9">
    <location>
        <position position="218"/>
    </location>
    <ligand>
        <name>Zn(2+)</name>
        <dbReference type="ChEBI" id="CHEBI:29105"/>
    </ligand>
</feature>
<dbReference type="GO" id="GO:0004817">
    <property type="term" value="F:cysteine-tRNA ligase activity"/>
    <property type="evidence" value="ECO:0007669"/>
    <property type="project" value="UniProtKB-UniRule"/>
</dbReference>